<keyword evidence="4 6" id="KW-0479">Metal-binding</keyword>
<comment type="similarity">
    <text evidence="2">Belongs to the cytochrome P450 family.</text>
</comment>
<evidence type="ECO:0000256" key="6">
    <source>
        <dbReference type="PIRSR" id="PIRSR602403-1"/>
    </source>
</evidence>
<feature type="transmembrane region" description="Helical" evidence="7">
    <location>
        <begin position="12"/>
        <end position="33"/>
    </location>
</feature>
<proteinExistence type="inferred from homology"/>
<evidence type="ECO:0000256" key="3">
    <source>
        <dbReference type="ARBA" id="ARBA00022617"/>
    </source>
</evidence>
<evidence type="ECO:0000256" key="1">
    <source>
        <dbReference type="ARBA" id="ARBA00001971"/>
    </source>
</evidence>
<name>A0A8H7T9M9_9HELO</name>
<dbReference type="Gene3D" id="1.10.630.10">
    <property type="entry name" value="Cytochrome P450"/>
    <property type="match status" value="1"/>
</dbReference>
<dbReference type="GO" id="GO:0020037">
    <property type="term" value="F:heme binding"/>
    <property type="evidence" value="ECO:0007669"/>
    <property type="project" value="InterPro"/>
</dbReference>
<sequence length="507" mass="56773">MLSLFASSLTDGASWSVLVLLGLASIFASYIVFSPRQSFSPHSPKLISDQYPIFGALRYFSARWDFYRDAIAQSKTGNFSFYLGKYGVIGFSGRQARKDYFESKILSLHEGTSLSPQVPAPPQTLQGGKQVQETSGFADYFNRRINRMLSRENFGRTVPAMMRDTQTRLEEFGDSGTTNPFDTIHSLVFQLTVRNVGCNDIADDRALLEKTRGIYETMENSYNPSIIVLPWIVKAFTPCFINQAIAGARLYFILKGVVDKRKKTGERQNDTLQYLLDQGDDLGKMIGFIIGALFAGVINSGINSGWLLCYLATNPRWMAEVRKEVENAAAKHTTDNTASLSDQLATLPIEAWESDFPMLDLCLKETIRVQGQGVFQRRNVSGQDITIGGEVVPNGAFALYHVADAHRDESIYTDPETWDPARYLPDRAEGSNKLDYIGWGIGRHPCPGMRFAKLEMNMIVAFFVATYDYTLVDKQGSPIPQPPPLNRNNMAASKPDTPLCLKYERRK</sequence>
<comment type="caution">
    <text evidence="8">The sequence shown here is derived from an EMBL/GenBank/DDBJ whole genome shotgun (WGS) entry which is preliminary data.</text>
</comment>
<dbReference type="Pfam" id="PF00067">
    <property type="entry name" value="p450"/>
    <property type="match status" value="1"/>
</dbReference>
<protein>
    <recommendedName>
        <fullName evidence="10">Cytochrome P450</fullName>
    </recommendedName>
</protein>
<dbReference type="InterPro" id="IPR001128">
    <property type="entry name" value="Cyt_P450"/>
</dbReference>
<evidence type="ECO:0000256" key="7">
    <source>
        <dbReference type="SAM" id="Phobius"/>
    </source>
</evidence>
<accession>A0A8H7T9M9</accession>
<dbReference type="GO" id="GO:0004497">
    <property type="term" value="F:monooxygenase activity"/>
    <property type="evidence" value="ECO:0007669"/>
    <property type="project" value="InterPro"/>
</dbReference>
<keyword evidence="7" id="KW-0812">Transmembrane</keyword>
<keyword evidence="9" id="KW-1185">Reference proteome</keyword>
<evidence type="ECO:0000256" key="2">
    <source>
        <dbReference type="ARBA" id="ARBA00010617"/>
    </source>
</evidence>
<feature type="transmembrane region" description="Helical" evidence="7">
    <location>
        <begin position="285"/>
        <end position="308"/>
    </location>
</feature>
<evidence type="ECO:0008006" key="10">
    <source>
        <dbReference type="Google" id="ProtNLM"/>
    </source>
</evidence>
<keyword evidence="7" id="KW-1133">Transmembrane helix</keyword>
<keyword evidence="5 6" id="KW-0408">Iron</keyword>
<dbReference type="OrthoDB" id="1055148at2759"/>
<comment type="cofactor">
    <cofactor evidence="1 6">
        <name>heme</name>
        <dbReference type="ChEBI" id="CHEBI:30413"/>
    </cofactor>
</comment>
<dbReference type="GO" id="GO:0016705">
    <property type="term" value="F:oxidoreductase activity, acting on paired donors, with incorporation or reduction of molecular oxygen"/>
    <property type="evidence" value="ECO:0007669"/>
    <property type="project" value="InterPro"/>
</dbReference>
<dbReference type="PANTHER" id="PTHR24304">
    <property type="entry name" value="CYTOCHROME P450 FAMILY 7"/>
    <property type="match status" value="1"/>
</dbReference>
<dbReference type="InterPro" id="IPR036396">
    <property type="entry name" value="Cyt_P450_sf"/>
</dbReference>
<dbReference type="SUPFAM" id="SSF48264">
    <property type="entry name" value="Cytochrome P450"/>
    <property type="match status" value="1"/>
</dbReference>
<dbReference type="EMBL" id="JAFJYH010000249">
    <property type="protein sequence ID" value="KAG4414768.1"/>
    <property type="molecule type" value="Genomic_DNA"/>
</dbReference>
<dbReference type="Proteomes" id="UP000664132">
    <property type="component" value="Unassembled WGS sequence"/>
</dbReference>
<dbReference type="CDD" id="cd00302">
    <property type="entry name" value="cytochrome_P450"/>
    <property type="match status" value="1"/>
</dbReference>
<gene>
    <name evidence="8" type="ORF">IFR04_012081</name>
</gene>
<evidence type="ECO:0000256" key="5">
    <source>
        <dbReference type="ARBA" id="ARBA00023004"/>
    </source>
</evidence>
<reference evidence="8" key="1">
    <citation type="submission" date="2021-02" db="EMBL/GenBank/DDBJ databases">
        <title>Genome sequence Cadophora malorum strain M34.</title>
        <authorList>
            <person name="Stefanovic E."/>
            <person name="Vu D."/>
            <person name="Scully C."/>
            <person name="Dijksterhuis J."/>
            <person name="Roader J."/>
            <person name="Houbraken J."/>
        </authorList>
    </citation>
    <scope>NUCLEOTIDE SEQUENCE</scope>
    <source>
        <strain evidence="8">M34</strain>
    </source>
</reference>
<dbReference type="AlphaFoldDB" id="A0A8H7T9M9"/>
<dbReference type="PANTHER" id="PTHR24304:SF2">
    <property type="entry name" value="24-HYDROXYCHOLESTEROL 7-ALPHA-HYDROXYLASE"/>
    <property type="match status" value="1"/>
</dbReference>
<dbReference type="InterPro" id="IPR002403">
    <property type="entry name" value="Cyt_P450_E_grp-IV"/>
</dbReference>
<dbReference type="InterPro" id="IPR050529">
    <property type="entry name" value="CYP450_sterol_14alpha_dmase"/>
</dbReference>
<dbReference type="PRINTS" id="PR00465">
    <property type="entry name" value="EP450IV"/>
</dbReference>
<keyword evidence="7" id="KW-0472">Membrane</keyword>
<evidence type="ECO:0000256" key="4">
    <source>
        <dbReference type="ARBA" id="ARBA00022723"/>
    </source>
</evidence>
<evidence type="ECO:0000313" key="9">
    <source>
        <dbReference type="Proteomes" id="UP000664132"/>
    </source>
</evidence>
<feature type="binding site" description="axial binding residue" evidence="6">
    <location>
        <position position="446"/>
    </location>
    <ligand>
        <name>heme</name>
        <dbReference type="ChEBI" id="CHEBI:30413"/>
    </ligand>
    <ligandPart>
        <name>Fe</name>
        <dbReference type="ChEBI" id="CHEBI:18248"/>
    </ligandPart>
</feature>
<keyword evidence="3 6" id="KW-0349">Heme</keyword>
<evidence type="ECO:0000313" key="8">
    <source>
        <dbReference type="EMBL" id="KAG4414768.1"/>
    </source>
</evidence>
<dbReference type="GO" id="GO:0005506">
    <property type="term" value="F:iron ion binding"/>
    <property type="evidence" value="ECO:0007669"/>
    <property type="project" value="InterPro"/>
</dbReference>
<organism evidence="8 9">
    <name type="scientific">Cadophora malorum</name>
    <dbReference type="NCBI Taxonomy" id="108018"/>
    <lineage>
        <taxon>Eukaryota</taxon>
        <taxon>Fungi</taxon>
        <taxon>Dikarya</taxon>
        <taxon>Ascomycota</taxon>
        <taxon>Pezizomycotina</taxon>
        <taxon>Leotiomycetes</taxon>
        <taxon>Helotiales</taxon>
        <taxon>Ploettnerulaceae</taxon>
        <taxon>Cadophora</taxon>
    </lineage>
</organism>